<dbReference type="AlphaFoldDB" id="A0A4R4E162"/>
<gene>
    <name evidence="1" type="ORF">E0486_09515</name>
</gene>
<evidence type="ECO:0008006" key="3">
    <source>
        <dbReference type="Google" id="ProtNLM"/>
    </source>
</evidence>
<reference evidence="1 2" key="1">
    <citation type="submission" date="2019-03" db="EMBL/GenBank/DDBJ databases">
        <authorList>
            <person name="Kim M.K.M."/>
        </authorList>
    </citation>
    <scope>NUCLEOTIDE SEQUENCE [LARGE SCALE GENOMIC DNA]</scope>
    <source>
        <strain evidence="1 2">17J68-15</strain>
    </source>
</reference>
<evidence type="ECO:0000313" key="2">
    <source>
        <dbReference type="Proteomes" id="UP000295164"/>
    </source>
</evidence>
<comment type="caution">
    <text evidence="1">The sequence shown here is derived from an EMBL/GenBank/DDBJ whole genome shotgun (WGS) entry which is preliminary data.</text>
</comment>
<dbReference type="EMBL" id="SKFH01000012">
    <property type="protein sequence ID" value="TCZ71778.1"/>
    <property type="molecule type" value="Genomic_DNA"/>
</dbReference>
<evidence type="ECO:0000313" key="1">
    <source>
        <dbReference type="EMBL" id="TCZ71778.1"/>
    </source>
</evidence>
<organism evidence="1 2">
    <name type="scientific">Flaviaesturariibacter aridisoli</name>
    <dbReference type="NCBI Taxonomy" id="2545761"/>
    <lineage>
        <taxon>Bacteria</taxon>
        <taxon>Pseudomonadati</taxon>
        <taxon>Bacteroidota</taxon>
        <taxon>Chitinophagia</taxon>
        <taxon>Chitinophagales</taxon>
        <taxon>Chitinophagaceae</taxon>
        <taxon>Flaviaestuariibacter</taxon>
    </lineage>
</organism>
<dbReference type="RefSeq" id="WP_131851931.1">
    <property type="nucleotide sequence ID" value="NZ_SKFH01000012.1"/>
</dbReference>
<keyword evidence="2" id="KW-1185">Reference proteome</keyword>
<name>A0A4R4E162_9BACT</name>
<proteinExistence type="predicted"/>
<protein>
    <recommendedName>
        <fullName evidence="3">DUF4878 domain-containing protein</fullName>
    </recommendedName>
</protein>
<dbReference type="PROSITE" id="PS51257">
    <property type="entry name" value="PROKAR_LIPOPROTEIN"/>
    <property type="match status" value="1"/>
</dbReference>
<dbReference type="Gene3D" id="3.10.450.50">
    <property type="match status" value="1"/>
</dbReference>
<accession>A0A4R4E162</accession>
<sequence length="262" mass="28635">MNRTFYLLGAALLSGGLFSCQQQQTPKALATEFVQQLYALDFDEAGKLATADAQPLLQQSRQQLESRVKIDEERARRSGTTAETLFDTQTFIESGSGDDVVVQNNQLRINLHKQDGAWKVAAAADLVDAVVNYPVYTEAVRSAWTNLQAECDKRTRLVQDYLTLVANRGDNNPELAGLQAAARDCAAAKAGTAAERADYIARQDRLEALLDKGLSPALNASADFTLNYIVQLSDVKKSITGLRRQYATAAVRAHGKDFPVLP</sequence>
<dbReference type="Proteomes" id="UP000295164">
    <property type="component" value="Unassembled WGS sequence"/>
</dbReference>